<feature type="compositionally biased region" description="Polar residues" evidence="1">
    <location>
        <begin position="43"/>
        <end position="56"/>
    </location>
</feature>
<evidence type="ECO:0000313" key="2">
    <source>
        <dbReference type="EMBL" id="MFD0870994.1"/>
    </source>
</evidence>
<evidence type="ECO:0000313" key="3">
    <source>
        <dbReference type="Proteomes" id="UP001597120"/>
    </source>
</evidence>
<comment type="caution">
    <text evidence="2">The sequence shown here is derived from an EMBL/GenBank/DDBJ whole genome shotgun (WGS) entry which is preliminary data.</text>
</comment>
<feature type="region of interest" description="Disordered" evidence="1">
    <location>
        <begin position="41"/>
        <end position="63"/>
    </location>
</feature>
<reference evidence="3" key="1">
    <citation type="journal article" date="2019" name="Int. J. Syst. Evol. Microbiol.">
        <title>The Global Catalogue of Microorganisms (GCM) 10K type strain sequencing project: providing services to taxonomists for standard genome sequencing and annotation.</title>
        <authorList>
            <consortium name="The Broad Institute Genomics Platform"/>
            <consortium name="The Broad Institute Genome Sequencing Center for Infectious Disease"/>
            <person name="Wu L."/>
            <person name="Ma J."/>
        </authorList>
    </citation>
    <scope>NUCLEOTIDE SEQUENCE [LARGE SCALE GENOMIC DNA]</scope>
    <source>
        <strain evidence="3">CCUG 57263</strain>
    </source>
</reference>
<proteinExistence type="predicted"/>
<organism evidence="2 3">
    <name type="scientific">Paenibacillus residui</name>
    <dbReference type="NCBI Taxonomy" id="629724"/>
    <lineage>
        <taxon>Bacteria</taxon>
        <taxon>Bacillati</taxon>
        <taxon>Bacillota</taxon>
        <taxon>Bacilli</taxon>
        <taxon>Bacillales</taxon>
        <taxon>Paenibacillaceae</taxon>
        <taxon>Paenibacillus</taxon>
    </lineage>
</organism>
<protein>
    <submittedName>
        <fullName evidence="2">Uncharacterized protein</fullName>
    </submittedName>
</protein>
<name>A0ABW3DFI2_9BACL</name>
<dbReference type="Proteomes" id="UP001597120">
    <property type="component" value="Unassembled WGS sequence"/>
</dbReference>
<gene>
    <name evidence="2" type="ORF">ACFQ03_17790</name>
</gene>
<evidence type="ECO:0000256" key="1">
    <source>
        <dbReference type="SAM" id="MobiDB-lite"/>
    </source>
</evidence>
<dbReference type="EMBL" id="JBHTIU010000069">
    <property type="protein sequence ID" value="MFD0870994.1"/>
    <property type="molecule type" value="Genomic_DNA"/>
</dbReference>
<sequence>MSQNSGKSKGKIELDVYRVMEQLSINPGKFAILVNEDKGDTVTGMTDSGESNFNRGTETDQTR</sequence>
<accession>A0ABW3DFI2</accession>
<keyword evidence="3" id="KW-1185">Reference proteome</keyword>
<dbReference type="RefSeq" id="WP_379289828.1">
    <property type="nucleotide sequence ID" value="NZ_JBHTIU010000069.1"/>
</dbReference>